<keyword evidence="1" id="KW-0812">Transmembrane</keyword>
<name>S8C5Z3_9LAMI</name>
<evidence type="ECO:0000313" key="3">
    <source>
        <dbReference type="Proteomes" id="UP000015453"/>
    </source>
</evidence>
<gene>
    <name evidence="2" type="ORF">M569_12629</name>
</gene>
<dbReference type="OrthoDB" id="912173at2759"/>
<dbReference type="InterPro" id="IPR044809">
    <property type="entry name" value="AUF1-like"/>
</dbReference>
<feature type="transmembrane region" description="Helical" evidence="1">
    <location>
        <begin position="12"/>
        <end position="31"/>
    </location>
</feature>
<evidence type="ECO:0000313" key="2">
    <source>
        <dbReference type="EMBL" id="EPS62164.1"/>
    </source>
</evidence>
<dbReference type="AlphaFoldDB" id="S8C5Z3"/>
<feature type="non-terminal residue" evidence="2">
    <location>
        <position position="1"/>
    </location>
</feature>
<reference evidence="2 3" key="1">
    <citation type="journal article" date="2013" name="BMC Genomics">
        <title>The miniature genome of a carnivorous plant Genlisea aurea contains a low number of genes and short non-coding sequences.</title>
        <authorList>
            <person name="Leushkin E.V."/>
            <person name="Sutormin R.A."/>
            <person name="Nabieva E.R."/>
            <person name="Penin A.A."/>
            <person name="Kondrashov A.S."/>
            <person name="Logacheva M.D."/>
        </authorList>
    </citation>
    <scope>NUCLEOTIDE SEQUENCE [LARGE SCALE GENOMIC DNA]</scope>
</reference>
<comment type="caution">
    <text evidence="2">The sequence shown here is derived from an EMBL/GenBank/DDBJ whole genome shotgun (WGS) entry which is preliminary data.</text>
</comment>
<keyword evidence="3" id="KW-1185">Reference proteome</keyword>
<keyword evidence="1" id="KW-1133">Transmembrane helix</keyword>
<proteinExistence type="predicted"/>
<evidence type="ECO:0000256" key="1">
    <source>
        <dbReference type="SAM" id="Phobius"/>
    </source>
</evidence>
<keyword evidence="1" id="KW-0472">Membrane</keyword>
<dbReference type="EMBL" id="AUSU01006346">
    <property type="protein sequence ID" value="EPS62164.1"/>
    <property type="molecule type" value="Genomic_DNA"/>
</dbReference>
<dbReference type="Proteomes" id="UP000015453">
    <property type="component" value="Unassembled WGS sequence"/>
</dbReference>
<organism evidence="2 3">
    <name type="scientific">Genlisea aurea</name>
    <dbReference type="NCBI Taxonomy" id="192259"/>
    <lineage>
        <taxon>Eukaryota</taxon>
        <taxon>Viridiplantae</taxon>
        <taxon>Streptophyta</taxon>
        <taxon>Embryophyta</taxon>
        <taxon>Tracheophyta</taxon>
        <taxon>Spermatophyta</taxon>
        <taxon>Magnoliopsida</taxon>
        <taxon>eudicotyledons</taxon>
        <taxon>Gunneridae</taxon>
        <taxon>Pentapetalae</taxon>
        <taxon>asterids</taxon>
        <taxon>lamiids</taxon>
        <taxon>Lamiales</taxon>
        <taxon>Lentibulariaceae</taxon>
        <taxon>Genlisea</taxon>
    </lineage>
</organism>
<dbReference type="PANTHER" id="PTHR31215">
    <property type="entry name" value="OS05G0510400 PROTEIN-RELATED"/>
    <property type="match status" value="1"/>
</dbReference>
<accession>S8C5Z3</accession>
<protein>
    <submittedName>
        <fullName evidence="2">Uncharacterized protein</fullName>
    </submittedName>
</protein>
<feature type="non-terminal residue" evidence="2">
    <location>
        <position position="67"/>
    </location>
</feature>
<sequence length="67" mass="7901">RETRVMSEDELKLRIVWTISCLIAASARHYLVEDLVRNLKTIDNLVVSDESDQGKLHMNREMLEEMR</sequence>